<dbReference type="Gene3D" id="3.30.428.10">
    <property type="entry name" value="HIT-like"/>
    <property type="match status" value="1"/>
</dbReference>
<dbReference type="Proteomes" id="UP000176932">
    <property type="component" value="Unassembled WGS sequence"/>
</dbReference>
<sequence>MISAEVLKKFGYPETVIKEYPHWWLLVAPVQHTLGTVLLIAKEGVQSLGELSEASFVDLAIVTQELEMRLRETFQVDRFNYLWLMMATREVHAAVIPRYAGEREFQHRTFTDPGWPKKPNVDFTHTVSQEFSAQLIGRLRNVFNAE</sequence>
<proteinExistence type="predicted"/>
<dbReference type="AlphaFoldDB" id="A0A1F7V044"/>
<comment type="caution">
    <text evidence="1">The sequence shown here is derived from an EMBL/GenBank/DDBJ whole genome shotgun (WGS) entry which is preliminary data.</text>
</comment>
<dbReference type="InterPro" id="IPR036265">
    <property type="entry name" value="HIT-like_sf"/>
</dbReference>
<reference evidence="1 2" key="1">
    <citation type="journal article" date="2016" name="Nat. Commun.">
        <title>Thousands of microbial genomes shed light on interconnected biogeochemical processes in an aquifer system.</title>
        <authorList>
            <person name="Anantharaman K."/>
            <person name="Brown C.T."/>
            <person name="Hug L.A."/>
            <person name="Sharon I."/>
            <person name="Castelle C.J."/>
            <person name="Probst A.J."/>
            <person name="Thomas B.C."/>
            <person name="Singh A."/>
            <person name="Wilkins M.J."/>
            <person name="Karaoz U."/>
            <person name="Brodie E.L."/>
            <person name="Williams K.H."/>
            <person name="Hubbard S.S."/>
            <person name="Banfield J.F."/>
        </authorList>
    </citation>
    <scope>NUCLEOTIDE SEQUENCE [LARGE SCALE GENOMIC DNA]</scope>
</reference>
<protein>
    <submittedName>
        <fullName evidence="1">Uncharacterized protein</fullName>
    </submittedName>
</protein>
<name>A0A1F7V044_9BACT</name>
<gene>
    <name evidence="1" type="ORF">A3B32_03505</name>
</gene>
<organism evidence="1 2">
    <name type="scientific">Candidatus Uhrbacteria bacterium RIFCSPLOWO2_01_FULL_53_9</name>
    <dbReference type="NCBI Taxonomy" id="1802403"/>
    <lineage>
        <taxon>Bacteria</taxon>
        <taxon>Candidatus Uhriibacteriota</taxon>
    </lineage>
</organism>
<evidence type="ECO:0000313" key="1">
    <source>
        <dbReference type="EMBL" id="OGL83408.1"/>
    </source>
</evidence>
<accession>A0A1F7V044</accession>
<evidence type="ECO:0000313" key="2">
    <source>
        <dbReference type="Proteomes" id="UP000176932"/>
    </source>
</evidence>
<dbReference type="SUPFAM" id="SSF54197">
    <property type="entry name" value="HIT-like"/>
    <property type="match status" value="1"/>
</dbReference>
<dbReference type="EMBL" id="MGEL01000016">
    <property type="protein sequence ID" value="OGL83408.1"/>
    <property type="molecule type" value="Genomic_DNA"/>
</dbReference>